<dbReference type="EMBL" id="JACGWN010000001">
    <property type="protein sequence ID" value="KAL0463186.1"/>
    <property type="molecule type" value="Genomic_DNA"/>
</dbReference>
<protein>
    <recommendedName>
        <fullName evidence="8">DDE Tnp4 domain-containing protein</fullName>
    </recommendedName>
</protein>
<reference evidence="9" key="1">
    <citation type="submission" date="2020-06" db="EMBL/GenBank/DDBJ databases">
        <authorList>
            <person name="Li T."/>
            <person name="Hu X."/>
            <person name="Zhang T."/>
            <person name="Song X."/>
            <person name="Zhang H."/>
            <person name="Dai N."/>
            <person name="Sheng W."/>
            <person name="Hou X."/>
            <person name="Wei L."/>
        </authorList>
    </citation>
    <scope>NUCLEOTIDE SEQUENCE</scope>
    <source>
        <strain evidence="9">KEN1</strain>
        <tissue evidence="9">Leaf</tissue>
    </source>
</reference>
<dbReference type="GO" id="GO:0005634">
    <property type="term" value="C:nucleus"/>
    <property type="evidence" value="ECO:0007669"/>
    <property type="project" value="UniProtKB-SubCell"/>
</dbReference>
<sequence>MKFTYVLTGWEGSAADARVLRDAVTRNPGLKVPEGNYYLCDNGYTNAEEFLPPYKDVRYHLDEWGDGRRAPQNYKEFFNMIHARARNIRERTFGLLKMRWRILQSKMYYPISVQNDIILACCLIHNFIRLEMDIDPMEHLFDVENVELHHEDEVGVIDNVESTPEWSNWRDELANTIGIGWNDTTKMIDTTDDHWANFLKTDASAKNMRFKSWPFYPDWLEIFGKDRATGEGRRDWVAGRHANNVKVQLNAYQIFFHNRKI</sequence>
<accession>A0AAW2YBU6</accession>
<evidence type="ECO:0000256" key="4">
    <source>
        <dbReference type="ARBA" id="ARBA00022722"/>
    </source>
</evidence>
<evidence type="ECO:0000256" key="3">
    <source>
        <dbReference type="ARBA" id="ARBA00006958"/>
    </source>
</evidence>
<evidence type="ECO:0000256" key="5">
    <source>
        <dbReference type="ARBA" id="ARBA00022723"/>
    </source>
</evidence>
<dbReference type="AlphaFoldDB" id="A0AAW2YBU6"/>
<dbReference type="PANTHER" id="PTHR22930:SF293">
    <property type="entry name" value="PROTEIN ALP1-LIKE"/>
    <property type="match status" value="1"/>
</dbReference>
<keyword evidence="7" id="KW-0539">Nucleus</keyword>
<reference evidence="9" key="2">
    <citation type="journal article" date="2024" name="Plant">
        <title>Genomic evolution and insights into agronomic trait innovations of Sesamum species.</title>
        <authorList>
            <person name="Miao H."/>
            <person name="Wang L."/>
            <person name="Qu L."/>
            <person name="Liu H."/>
            <person name="Sun Y."/>
            <person name="Le M."/>
            <person name="Wang Q."/>
            <person name="Wei S."/>
            <person name="Zheng Y."/>
            <person name="Lin W."/>
            <person name="Duan Y."/>
            <person name="Cao H."/>
            <person name="Xiong S."/>
            <person name="Wang X."/>
            <person name="Wei L."/>
            <person name="Li C."/>
            <person name="Ma Q."/>
            <person name="Ju M."/>
            <person name="Zhao R."/>
            <person name="Li G."/>
            <person name="Mu C."/>
            <person name="Tian Q."/>
            <person name="Mei H."/>
            <person name="Zhang T."/>
            <person name="Gao T."/>
            <person name="Zhang H."/>
        </authorList>
    </citation>
    <scope>NUCLEOTIDE SEQUENCE</scope>
    <source>
        <strain evidence="9">KEN1</strain>
    </source>
</reference>
<comment type="subcellular location">
    <subcellularLocation>
        <location evidence="2">Nucleus</location>
    </subcellularLocation>
</comment>
<gene>
    <name evidence="9" type="ORF">Slati_0206200</name>
</gene>
<proteinExistence type="inferred from homology"/>
<evidence type="ECO:0000256" key="7">
    <source>
        <dbReference type="ARBA" id="ARBA00023242"/>
    </source>
</evidence>
<comment type="cofactor">
    <cofactor evidence="1">
        <name>a divalent metal cation</name>
        <dbReference type="ChEBI" id="CHEBI:60240"/>
    </cofactor>
</comment>
<dbReference type="InterPro" id="IPR045249">
    <property type="entry name" value="HARBI1-like"/>
</dbReference>
<evidence type="ECO:0000256" key="1">
    <source>
        <dbReference type="ARBA" id="ARBA00001968"/>
    </source>
</evidence>
<organism evidence="9">
    <name type="scientific">Sesamum latifolium</name>
    <dbReference type="NCBI Taxonomy" id="2727402"/>
    <lineage>
        <taxon>Eukaryota</taxon>
        <taxon>Viridiplantae</taxon>
        <taxon>Streptophyta</taxon>
        <taxon>Embryophyta</taxon>
        <taxon>Tracheophyta</taxon>
        <taxon>Spermatophyta</taxon>
        <taxon>Magnoliopsida</taxon>
        <taxon>eudicotyledons</taxon>
        <taxon>Gunneridae</taxon>
        <taxon>Pentapetalae</taxon>
        <taxon>asterids</taxon>
        <taxon>lamiids</taxon>
        <taxon>Lamiales</taxon>
        <taxon>Pedaliaceae</taxon>
        <taxon>Sesamum</taxon>
    </lineage>
</organism>
<evidence type="ECO:0000259" key="8">
    <source>
        <dbReference type="Pfam" id="PF13359"/>
    </source>
</evidence>
<evidence type="ECO:0000256" key="6">
    <source>
        <dbReference type="ARBA" id="ARBA00022801"/>
    </source>
</evidence>
<dbReference type="PANTHER" id="PTHR22930">
    <property type="match status" value="1"/>
</dbReference>
<keyword evidence="6" id="KW-0378">Hydrolase</keyword>
<feature type="domain" description="DDE Tnp4" evidence="8">
    <location>
        <begin position="2"/>
        <end position="126"/>
    </location>
</feature>
<dbReference type="GO" id="GO:0016787">
    <property type="term" value="F:hydrolase activity"/>
    <property type="evidence" value="ECO:0007669"/>
    <property type="project" value="UniProtKB-KW"/>
</dbReference>
<keyword evidence="5" id="KW-0479">Metal-binding</keyword>
<evidence type="ECO:0000256" key="2">
    <source>
        <dbReference type="ARBA" id="ARBA00004123"/>
    </source>
</evidence>
<comment type="similarity">
    <text evidence="3">Belongs to the HARBI1 family.</text>
</comment>
<dbReference type="GO" id="GO:0046872">
    <property type="term" value="F:metal ion binding"/>
    <property type="evidence" value="ECO:0007669"/>
    <property type="project" value="UniProtKB-KW"/>
</dbReference>
<dbReference type="InterPro" id="IPR027806">
    <property type="entry name" value="HARBI1_dom"/>
</dbReference>
<comment type="caution">
    <text evidence="9">The sequence shown here is derived from an EMBL/GenBank/DDBJ whole genome shotgun (WGS) entry which is preliminary data.</text>
</comment>
<evidence type="ECO:0000313" key="9">
    <source>
        <dbReference type="EMBL" id="KAL0463186.1"/>
    </source>
</evidence>
<dbReference type="Pfam" id="PF13359">
    <property type="entry name" value="DDE_Tnp_4"/>
    <property type="match status" value="1"/>
</dbReference>
<dbReference type="GO" id="GO:0004518">
    <property type="term" value="F:nuclease activity"/>
    <property type="evidence" value="ECO:0007669"/>
    <property type="project" value="UniProtKB-KW"/>
</dbReference>
<name>A0AAW2YBU6_9LAMI</name>
<keyword evidence="4" id="KW-0540">Nuclease</keyword>